<dbReference type="InterPro" id="IPR004610">
    <property type="entry name" value="RecJ"/>
</dbReference>
<keyword evidence="4" id="KW-0378">Hydrolase</keyword>
<dbReference type="InterPro" id="IPR003156">
    <property type="entry name" value="DHHA1_dom"/>
</dbReference>
<dbReference type="InterPro" id="IPR041122">
    <property type="entry name" value="RecJ_OB"/>
</dbReference>
<dbReference type="GO" id="GO:0008409">
    <property type="term" value="F:5'-3' exonuclease activity"/>
    <property type="evidence" value="ECO:0007669"/>
    <property type="project" value="InterPro"/>
</dbReference>
<dbReference type="PANTHER" id="PTHR30255:SF2">
    <property type="entry name" value="SINGLE-STRANDED-DNA-SPECIFIC EXONUCLEASE RECJ"/>
    <property type="match status" value="1"/>
</dbReference>
<dbReference type="Pfam" id="PF02272">
    <property type="entry name" value="DHHA1"/>
    <property type="match status" value="1"/>
</dbReference>
<dbReference type="Pfam" id="PF01368">
    <property type="entry name" value="DHH"/>
    <property type="match status" value="1"/>
</dbReference>
<evidence type="ECO:0000256" key="5">
    <source>
        <dbReference type="ARBA" id="ARBA00022839"/>
    </source>
</evidence>
<evidence type="ECO:0000259" key="7">
    <source>
        <dbReference type="Pfam" id="PF02272"/>
    </source>
</evidence>
<dbReference type="Gene3D" id="3.90.1640.30">
    <property type="match status" value="1"/>
</dbReference>
<dbReference type="Proteomes" id="UP001198242">
    <property type="component" value="Unassembled WGS sequence"/>
</dbReference>
<dbReference type="SUPFAM" id="SSF64182">
    <property type="entry name" value="DHH phosphoesterases"/>
    <property type="match status" value="1"/>
</dbReference>
<name>A0AAE3DWU3_9FIRM</name>
<dbReference type="AlphaFoldDB" id="A0AAE3DWU3"/>
<proteinExistence type="inferred from homology"/>
<dbReference type="GO" id="GO:0006281">
    <property type="term" value="P:DNA repair"/>
    <property type="evidence" value="ECO:0007669"/>
    <property type="project" value="InterPro"/>
</dbReference>
<dbReference type="RefSeq" id="WP_308455912.1">
    <property type="nucleotide sequence ID" value="NZ_JAJEQM010000003.1"/>
</dbReference>
<comment type="similarity">
    <text evidence="1">Belongs to the RecJ family.</text>
</comment>
<evidence type="ECO:0000256" key="2">
    <source>
        <dbReference type="ARBA" id="ARBA00019841"/>
    </source>
</evidence>
<dbReference type="InterPro" id="IPR051673">
    <property type="entry name" value="SSDNA_exonuclease_RecJ"/>
</dbReference>
<dbReference type="InterPro" id="IPR038763">
    <property type="entry name" value="DHH_sf"/>
</dbReference>
<dbReference type="NCBIfam" id="TIGR00644">
    <property type="entry name" value="recJ"/>
    <property type="match status" value="1"/>
</dbReference>
<dbReference type="EMBL" id="JAJEQM010000003">
    <property type="protein sequence ID" value="MCC2209806.1"/>
    <property type="molecule type" value="Genomic_DNA"/>
</dbReference>
<evidence type="ECO:0000256" key="3">
    <source>
        <dbReference type="ARBA" id="ARBA00022722"/>
    </source>
</evidence>
<dbReference type="PANTHER" id="PTHR30255">
    <property type="entry name" value="SINGLE-STRANDED-DNA-SPECIFIC EXONUCLEASE RECJ"/>
    <property type="match status" value="1"/>
</dbReference>
<dbReference type="Pfam" id="PF17768">
    <property type="entry name" value="RecJ_OB"/>
    <property type="match status" value="1"/>
</dbReference>
<dbReference type="InterPro" id="IPR001667">
    <property type="entry name" value="DDH_dom"/>
</dbReference>
<keyword evidence="3" id="KW-0540">Nuclease</keyword>
<evidence type="ECO:0000259" key="8">
    <source>
        <dbReference type="Pfam" id="PF17768"/>
    </source>
</evidence>
<comment type="caution">
    <text evidence="9">The sequence shown here is derived from an EMBL/GenBank/DDBJ whole genome shotgun (WGS) entry which is preliminary data.</text>
</comment>
<evidence type="ECO:0000256" key="1">
    <source>
        <dbReference type="ARBA" id="ARBA00005915"/>
    </source>
</evidence>
<feature type="domain" description="DHHA1" evidence="7">
    <location>
        <begin position="352"/>
        <end position="445"/>
    </location>
</feature>
<evidence type="ECO:0000313" key="9">
    <source>
        <dbReference type="EMBL" id="MCC2209806.1"/>
    </source>
</evidence>
<gene>
    <name evidence="9" type="primary">recJ</name>
    <name evidence="9" type="ORF">LKE05_03215</name>
</gene>
<dbReference type="Gene3D" id="3.10.310.30">
    <property type="match status" value="1"/>
</dbReference>
<accession>A0AAE3DWU3</accession>
<feature type="domain" description="DDH" evidence="6">
    <location>
        <begin position="81"/>
        <end position="233"/>
    </location>
</feature>
<keyword evidence="10" id="KW-1185">Reference proteome</keyword>
<sequence length="570" mass="63049">MIDKIWNIKSKKIKEETIDEISKEHHIPRVISTILLNRGIESEDIAPYLRKSMADIINPMLMLDMDKAVERITNAIQNNEKIAVYGDYDVDGITSTALLYKFLLSLGADVEYYIPDRKGEGYGINIMAVNKLFKQGIKLMITVDCGITAIGEVEFAKLQGMDVIITDHHTCKDRLPTAAAAILNPKRPDCDYPFDALAGVGVAFKLILALAIKNGLKTTDVFNQYVDIATLGTIADVVPLLGENRVIVDKGLKILHNPKRIGIRAVMEVAGVLDKPLSASTIAFSIAPRLNAAGRLGSAATAVELLLTNDESRARELALLLDTENKERQQTERQIFDEALELIAKDPNFEKKKVIVLAQENWHQGVIGIVASRLCDMYYKPCILISHTNGVGKGSGRSIKGFNLFDALTHCEKQLIDFGGHAVAAGLNVNMSDIDSFIKEINKYADEVLSEQDMIPTVDIDCPLSERSVTLENAKLLSKLEPFGMNNEKPVFALAHAQVMNIAPVGADNKHLRLRIVKNNQTINCIGFGMGEFAEFIHQGDTVNIAFQMDINHYQGNETVQLILKDIKRK</sequence>
<dbReference type="GO" id="GO:0006310">
    <property type="term" value="P:DNA recombination"/>
    <property type="evidence" value="ECO:0007669"/>
    <property type="project" value="InterPro"/>
</dbReference>
<evidence type="ECO:0000259" key="6">
    <source>
        <dbReference type="Pfam" id="PF01368"/>
    </source>
</evidence>
<dbReference type="GO" id="GO:0003676">
    <property type="term" value="F:nucleic acid binding"/>
    <property type="evidence" value="ECO:0007669"/>
    <property type="project" value="InterPro"/>
</dbReference>
<reference evidence="9 10" key="1">
    <citation type="submission" date="2021-10" db="EMBL/GenBank/DDBJ databases">
        <title>Anaerobic single-cell dispensing facilitates the cultivation of human gut bacteria.</title>
        <authorList>
            <person name="Afrizal A."/>
        </authorList>
    </citation>
    <scope>NUCLEOTIDE SEQUENCE [LARGE SCALE GENOMIC DNA]</scope>
    <source>
        <strain evidence="9 10">CLA-AA-H232</strain>
    </source>
</reference>
<evidence type="ECO:0000256" key="4">
    <source>
        <dbReference type="ARBA" id="ARBA00022801"/>
    </source>
</evidence>
<organism evidence="9 10">
    <name type="scientific">Hominilimicola fabiformis</name>
    <dbReference type="NCBI Taxonomy" id="2885356"/>
    <lineage>
        <taxon>Bacteria</taxon>
        <taxon>Bacillati</taxon>
        <taxon>Bacillota</taxon>
        <taxon>Clostridia</taxon>
        <taxon>Eubacteriales</taxon>
        <taxon>Oscillospiraceae</taxon>
        <taxon>Hominilimicola</taxon>
    </lineage>
</organism>
<protein>
    <recommendedName>
        <fullName evidence="2">Single-stranded-DNA-specific exonuclease RecJ</fullName>
    </recommendedName>
</protein>
<evidence type="ECO:0000313" key="10">
    <source>
        <dbReference type="Proteomes" id="UP001198242"/>
    </source>
</evidence>
<keyword evidence="5 9" id="KW-0269">Exonuclease</keyword>
<feature type="domain" description="RecJ OB" evidence="8">
    <location>
        <begin position="460"/>
        <end position="566"/>
    </location>
</feature>